<dbReference type="Proteomes" id="UP000738517">
    <property type="component" value="Unassembled WGS sequence"/>
</dbReference>
<dbReference type="PANTHER" id="PTHR28008:SF1">
    <property type="entry name" value="DOMAIN PROTEIN, PUTATIVE (AFU_ORTHOLOGUE AFUA_3G10980)-RELATED"/>
    <property type="match status" value="1"/>
</dbReference>
<name>A0ABW9YHL2_9GAMM</name>
<accession>A0ABW9YHL2</accession>
<feature type="transmembrane region" description="Helical" evidence="1">
    <location>
        <begin position="91"/>
        <end position="115"/>
    </location>
</feature>
<keyword evidence="1" id="KW-0812">Transmembrane</keyword>
<proteinExistence type="predicted"/>
<keyword evidence="1" id="KW-1133">Transmembrane helix</keyword>
<reference evidence="2 3" key="1">
    <citation type="journal article" date="2017" name="Int. J. Syst. Evol. Microbiol.">
        <title>Photobacterium alginatilyticum sp. nov., a marine bacterium isolated from bottom seawater.</title>
        <authorList>
            <person name="Wang X."/>
            <person name="Wang Y."/>
            <person name="Yang X."/>
            <person name="Sun H."/>
            <person name="Li B."/>
            <person name="Zhang X.H."/>
        </authorList>
    </citation>
    <scope>NUCLEOTIDE SEQUENCE [LARGE SCALE GENOMIC DNA]</scope>
    <source>
        <strain evidence="2 3">P03D4</strain>
    </source>
</reference>
<evidence type="ECO:0000313" key="3">
    <source>
        <dbReference type="Proteomes" id="UP000738517"/>
    </source>
</evidence>
<dbReference type="RefSeq" id="WP_160651527.1">
    <property type="nucleotide sequence ID" value="NZ_RSEJ01000011.1"/>
</dbReference>
<evidence type="ECO:0000313" key="2">
    <source>
        <dbReference type="EMBL" id="NBI53309.1"/>
    </source>
</evidence>
<evidence type="ECO:0000256" key="1">
    <source>
        <dbReference type="SAM" id="Phobius"/>
    </source>
</evidence>
<protein>
    <submittedName>
        <fullName evidence="2">VanZ family protein</fullName>
    </submittedName>
</protein>
<feature type="transmembrane region" description="Helical" evidence="1">
    <location>
        <begin position="66"/>
        <end position="85"/>
    </location>
</feature>
<sequence>MTFFFRLIHRRWLAITLFLLAVITYLSLTPLMRLPDVPGTDKTHHFIAYASLIFAVALRKPKHWPVIGLFLFGWSGGIEILQPYVNRYSEWLDLAANGGGLVCGVILATVVGRLFPNAVNAKLEQEAAIKDGD</sequence>
<dbReference type="PANTHER" id="PTHR28008">
    <property type="entry name" value="DOMAIN PROTEIN, PUTATIVE (AFU_ORTHOLOGUE AFUA_3G10980)-RELATED"/>
    <property type="match status" value="1"/>
</dbReference>
<dbReference type="EMBL" id="RSEJ01000011">
    <property type="protein sequence ID" value="NBI53309.1"/>
    <property type="molecule type" value="Genomic_DNA"/>
</dbReference>
<gene>
    <name evidence="2" type="ORF">EIZ48_12045</name>
</gene>
<feature type="transmembrane region" description="Helical" evidence="1">
    <location>
        <begin position="12"/>
        <end position="31"/>
    </location>
</feature>
<keyword evidence="1" id="KW-0472">Membrane</keyword>
<comment type="caution">
    <text evidence="2">The sequence shown here is derived from an EMBL/GenBank/DDBJ whole genome shotgun (WGS) entry which is preliminary data.</text>
</comment>
<keyword evidence="3" id="KW-1185">Reference proteome</keyword>
<organism evidence="2 3">
    <name type="scientific">Photobacterium alginatilyticum</name>
    <dbReference type="NCBI Taxonomy" id="1775171"/>
    <lineage>
        <taxon>Bacteria</taxon>
        <taxon>Pseudomonadati</taxon>
        <taxon>Pseudomonadota</taxon>
        <taxon>Gammaproteobacteria</taxon>
        <taxon>Vibrionales</taxon>
        <taxon>Vibrionaceae</taxon>
        <taxon>Photobacterium</taxon>
    </lineage>
</organism>